<sequence>MIIFESKVLIAEDFSAVGRLSMSAAVATFAAFGIQTAAVPTELLSTQTEGFGKPATLQLTDWLPTAFAHWRQIDDLTISSAVIGYIGQTKACRQLQTELAHLSLRHILVDPVMGDRGKMYAGFDAGYLNAIKQLVKIATVITPNAFELGLLSGIPLTDQSVDEQLIAAIKKCETSARVIVTGIKRDGGIGSCFLAGGKLIWISSPLIPGHFYGTGDLFAALLCGYLNFEMNFEAAVKRAVFGTYEAVARTSHASKDQWKYGLDLTKTLYDVSRFTLGQKREEV</sequence>
<dbReference type="EC" id="2.7.1.35" evidence="1"/>
<dbReference type="EMBL" id="BNJR01000007">
    <property type="protein sequence ID" value="GHP13273.1"/>
    <property type="molecule type" value="Genomic_DNA"/>
</dbReference>
<comment type="caution">
    <text evidence="7">The sequence shown here is derived from an EMBL/GenBank/DDBJ whole genome shotgun (WGS) entry which is preliminary data.</text>
</comment>
<feature type="domain" description="Pyridoxamine kinase/Phosphomethylpyrimidine kinase" evidence="6">
    <location>
        <begin position="23"/>
        <end position="253"/>
    </location>
</feature>
<dbReference type="Gene3D" id="3.40.1190.20">
    <property type="match status" value="1"/>
</dbReference>
<evidence type="ECO:0000256" key="2">
    <source>
        <dbReference type="ARBA" id="ARBA00022679"/>
    </source>
</evidence>
<gene>
    <name evidence="7" type="primary">pdxK</name>
    <name evidence="7" type="ORF">YK48G_06980</name>
</gene>
<dbReference type="SUPFAM" id="SSF53613">
    <property type="entry name" value="Ribokinase-like"/>
    <property type="match status" value="1"/>
</dbReference>
<protein>
    <recommendedName>
        <fullName evidence="1">pyridoxal kinase</fullName>
        <ecNumber evidence="1">2.7.1.35</ecNumber>
    </recommendedName>
</protein>
<dbReference type="Proteomes" id="UP000604765">
    <property type="component" value="Unassembled WGS sequence"/>
</dbReference>
<name>A0ABQ3VX62_9LACO</name>
<dbReference type="InterPro" id="IPR013749">
    <property type="entry name" value="PM/HMP-P_kinase-1"/>
</dbReference>
<reference evidence="7 8" key="1">
    <citation type="journal article" date="2021" name="Int. J. Syst. Evol. Microbiol.">
        <title>Lentilactobacillus fungorum sp. nov., isolated from spent mushroom substrates.</title>
        <authorList>
            <person name="Tohno M."/>
            <person name="Tanizawa Y."/>
            <person name="Kojima Y."/>
            <person name="Sakamoto M."/>
            <person name="Ohkuma M."/>
            <person name="Kobayashi H."/>
        </authorList>
    </citation>
    <scope>NUCLEOTIDE SEQUENCE [LARGE SCALE GENOMIC DNA]</scope>
    <source>
        <strain evidence="7 8">YK48G</strain>
    </source>
</reference>
<accession>A0ABQ3VX62</accession>
<organism evidence="7 8">
    <name type="scientific">Lentilactobacillus fungorum</name>
    <dbReference type="NCBI Taxonomy" id="2201250"/>
    <lineage>
        <taxon>Bacteria</taxon>
        <taxon>Bacillati</taxon>
        <taxon>Bacillota</taxon>
        <taxon>Bacilli</taxon>
        <taxon>Lactobacillales</taxon>
        <taxon>Lactobacillaceae</taxon>
        <taxon>Lentilactobacillus</taxon>
    </lineage>
</organism>
<dbReference type="Pfam" id="PF08543">
    <property type="entry name" value="Phos_pyr_kin"/>
    <property type="match status" value="1"/>
</dbReference>
<dbReference type="GO" id="GO:0016301">
    <property type="term" value="F:kinase activity"/>
    <property type="evidence" value="ECO:0007669"/>
    <property type="project" value="UniProtKB-KW"/>
</dbReference>
<keyword evidence="3" id="KW-0547">Nucleotide-binding</keyword>
<evidence type="ECO:0000259" key="6">
    <source>
        <dbReference type="Pfam" id="PF08543"/>
    </source>
</evidence>
<proteinExistence type="predicted"/>
<keyword evidence="8" id="KW-1185">Reference proteome</keyword>
<keyword evidence="4 7" id="KW-0418">Kinase</keyword>
<keyword evidence="2" id="KW-0808">Transferase</keyword>
<evidence type="ECO:0000256" key="1">
    <source>
        <dbReference type="ARBA" id="ARBA00012104"/>
    </source>
</evidence>
<evidence type="ECO:0000256" key="3">
    <source>
        <dbReference type="ARBA" id="ARBA00022741"/>
    </source>
</evidence>
<dbReference type="PANTHER" id="PTHR10534:SF2">
    <property type="entry name" value="PYRIDOXAL KINASE"/>
    <property type="match status" value="1"/>
</dbReference>
<evidence type="ECO:0000313" key="8">
    <source>
        <dbReference type="Proteomes" id="UP000604765"/>
    </source>
</evidence>
<dbReference type="PANTHER" id="PTHR10534">
    <property type="entry name" value="PYRIDOXAL KINASE"/>
    <property type="match status" value="1"/>
</dbReference>
<evidence type="ECO:0000256" key="4">
    <source>
        <dbReference type="ARBA" id="ARBA00022777"/>
    </source>
</evidence>
<evidence type="ECO:0000256" key="5">
    <source>
        <dbReference type="ARBA" id="ARBA00022840"/>
    </source>
</evidence>
<evidence type="ECO:0000313" key="7">
    <source>
        <dbReference type="EMBL" id="GHP13273.1"/>
    </source>
</evidence>
<keyword evidence="5" id="KW-0067">ATP-binding</keyword>
<dbReference type="InterPro" id="IPR004625">
    <property type="entry name" value="PyrdxlKinase"/>
</dbReference>
<dbReference type="InterPro" id="IPR029056">
    <property type="entry name" value="Ribokinase-like"/>
</dbReference>